<name>A0ABW3EPP3_9ACTN</name>
<keyword evidence="1" id="KW-0812">Transmembrane</keyword>
<sequence length="81" mass="8890">MLTQTGAVRAWWSLAMVLVAAVLVAGVNVWYTAHAQRESDQRWCELMAALDEPAAPPGTVRGAQIQREVRQLRADLGCGDR</sequence>
<proteinExistence type="predicted"/>
<evidence type="ECO:0000313" key="2">
    <source>
        <dbReference type="EMBL" id="MFD0902321.1"/>
    </source>
</evidence>
<keyword evidence="1" id="KW-0472">Membrane</keyword>
<protein>
    <submittedName>
        <fullName evidence="2">Uncharacterized protein</fullName>
    </submittedName>
</protein>
<keyword evidence="3" id="KW-1185">Reference proteome</keyword>
<reference evidence="3" key="1">
    <citation type="journal article" date="2019" name="Int. J. Syst. Evol. Microbiol.">
        <title>The Global Catalogue of Microorganisms (GCM) 10K type strain sequencing project: providing services to taxonomists for standard genome sequencing and annotation.</title>
        <authorList>
            <consortium name="The Broad Institute Genomics Platform"/>
            <consortium name="The Broad Institute Genome Sequencing Center for Infectious Disease"/>
            <person name="Wu L."/>
            <person name="Ma J."/>
        </authorList>
    </citation>
    <scope>NUCLEOTIDE SEQUENCE [LARGE SCALE GENOMIC DNA]</scope>
    <source>
        <strain evidence="3">JCM 31202</strain>
    </source>
</reference>
<dbReference type="EMBL" id="JBHTJA010000034">
    <property type="protein sequence ID" value="MFD0902321.1"/>
    <property type="molecule type" value="Genomic_DNA"/>
</dbReference>
<gene>
    <name evidence="2" type="ORF">ACFQ11_18125</name>
</gene>
<keyword evidence="1" id="KW-1133">Transmembrane helix</keyword>
<comment type="caution">
    <text evidence="2">The sequence shown here is derived from an EMBL/GenBank/DDBJ whole genome shotgun (WGS) entry which is preliminary data.</text>
</comment>
<dbReference type="RefSeq" id="WP_378299985.1">
    <property type="nucleotide sequence ID" value="NZ_JBHTJA010000034.1"/>
</dbReference>
<evidence type="ECO:0000256" key="1">
    <source>
        <dbReference type="SAM" id="Phobius"/>
    </source>
</evidence>
<organism evidence="2 3">
    <name type="scientific">Actinomadura sediminis</name>
    <dbReference type="NCBI Taxonomy" id="1038904"/>
    <lineage>
        <taxon>Bacteria</taxon>
        <taxon>Bacillati</taxon>
        <taxon>Actinomycetota</taxon>
        <taxon>Actinomycetes</taxon>
        <taxon>Streptosporangiales</taxon>
        <taxon>Thermomonosporaceae</taxon>
        <taxon>Actinomadura</taxon>
    </lineage>
</organism>
<evidence type="ECO:0000313" key="3">
    <source>
        <dbReference type="Proteomes" id="UP001596972"/>
    </source>
</evidence>
<feature type="transmembrane region" description="Helical" evidence="1">
    <location>
        <begin position="12"/>
        <end position="33"/>
    </location>
</feature>
<accession>A0ABW3EPP3</accession>
<dbReference type="Proteomes" id="UP001596972">
    <property type="component" value="Unassembled WGS sequence"/>
</dbReference>